<evidence type="ECO:0000256" key="5">
    <source>
        <dbReference type="ARBA" id="ARBA00022801"/>
    </source>
</evidence>
<keyword evidence="6" id="KW-0694">RNA-binding</keyword>
<dbReference type="InterPro" id="IPR038570">
    <property type="entry name" value="HicA_sf"/>
</dbReference>
<dbReference type="Proteomes" id="UP001597156">
    <property type="component" value="Unassembled WGS sequence"/>
</dbReference>
<gene>
    <name evidence="8" type="ORF">ACFQ22_09875</name>
</gene>
<evidence type="ECO:0000256" key="3">
    <source>
        <dbReference type="ARBA" id="ARBA00022722"/>
    </source>
</evidence>
<evidence type="ECO:0000256" key="7">
    <source>
        <dbReference type="ARBA" id="ARBA00023016"/>
    </source>
</evidence>
<sequence>MPTTARKIEKLVLKNGFHLTHQTGSHRHYTDGKGHYVIIPFHPGDMPIGTEKSILKQAGLK</sequence>
<keyword evidence="9" id="KW-1185">Reference proteome</keyword>
<keyword evidence="4" id="KW-0255">Endonuclease</keyword>
<evidence type="ECO:0000313" key="8">
    <source>
        <dbReference type="EMBL" id="MFD1125655.1"/>
    </source>
</evidence>
<name>A0ABW3PUN9_9LACO</name>
<comment type="similarity">
    <text evidence="1">Belongs to the HicA mRNA interferase family.</text>
</comment>
<accession>A0ABW3PUN9</accession>
<protein>
    <submittedName>
        <fullName evidence="8">Type II toxin-antitoxin system HicA family toxin</fullName>
    </submittedName>
</protein>
<evidence type="ECO:0000256" key="2">
    <source>
        <dbReference type="ARBA" id="ARBA00022649"/>
    </source>
</evidence>
<evidence type="ECO:0000313" key="9">
    <source>
        <dbReference type="Proteomes" id="UP001597156"/>
    </source>
</evidence>
<dbReference type="EMBL" id="JBHTLH010000036">
    <property type="protein sequence ID" value="MFD1125655.1"/>
    <property type="molecule type" value="Genomic_DNA"/>
</dbReference>
<keyword evidence="3" id="KW-0540">Nuclease</keyword>
<keyword evidence="2" id="KW-1277">Toxin-antitoxin system</keyword>
<reference evidence="9" key="1">
    <citation type="journal article" date="2019" name="Int. J. Syst. Evol. Microbiol.">
        <title>The Global Catalogue of Microorganisms (GCM) 10K type strain sequencing project: providing services to taxonomists for standard genome sequencing and annotation.</title>
        <authorList>
            <consortium name="The Broad Institute Genomics Platform"/>
            <consortium name="The Broad Institute Genome Sequencing Center for Infectious Disease"/>
            <person name="Wu L."/>
            <person name="Ma J."/>
        </authorList>
    </citation>
    <scope>NUCLEOTIDE SEQUENCE [LARGE SCALE GENOMIC DNA]</scope>
    <source>
        <strain evidence="9">CCUG 71848</strain>
    </source>
</reference>
<dbReference type="SUPFAM" id="SSF54786">
    <property type="entry name" value="YcfA/nrd intein domain"/>
    <property type="match status" value="1"/>
</dbReference>
<organism evidence="8 9">
    <name type="scientific">Lentilactobacillus raoultii</name>
    <dbReference type="NCBI Taxonomy" id="1987503"/>
    <lineage>
        <taxon>Bacteria</taxon>
        <taxon>Bacillati</taxon>
        <taxon>Bacillota</taxon>
        <taxon>Bacilli</taxon>
        <taxon>Lactobacillales</taxon>
        <taxon>Lactobacillaceae</taxon>
        <taxon>Lentilactobacillus</taxon>
    </lineage>
</organism>
<evidence type="ECO:0000256" key="1">
    <source>
        <dbReference type="ARBA" id="ARBA00006620"/>
    </source>
</evidence>
<keyword evidence="5" id="KW-0378">Hydrolase</keyword>
<dbReference type="RefSeq" id="WP_121977042.1">
    <property type="nucleotide sequence ID" value="NZ_JBHTLH010000036.1"/>
</dbReference>
<dbReference type="Gene3D" id="3.30.920.30">
    <property type="entry name" value="Hypothetical protein"/>
    <property type="match status" value="1"/>
</dbReference>
<dbReference type="InterPro" id="IPR012933">
    <property type="entry name" value="HicA_mRNA_interferase"/>
</dbReference>
<evidence type="ECO:0000256" key="4">
    <source>
        <dbReference type="ARBA" id="ARBA00022759"/>
    </source>
</evidence>
<proteinExistence type="inferred from homology"/>
<dbReference type="Pfam" id="PF07927">
    <property type="entry name" value="HicA_toxin"/>
    <property type="match status" value="1"/>
</dbReference>
<keyword evidence="7" id="KW-0346">Stress response</keyword>
<evidence type="ECO:0000256" key="6">
    <source>
        <dbReference type="ARBA" id="ARBA00022884"/>
    </source>
</evidence>
<comment type="caution">
    <text evidence="8">The sequence shown here is derived from an EMBL/GenBank/DDBJ whole genome shotgun (WGS) entry which is preliminary data.</text>
</comment>